<dbReference type="Gene3D" id="3.40.50.1100">
    <property type="match status" value="2"/>
</dbReference>
<evidence type="ECO:0000259" key="3">
    <source>
        <dbReference type="Pfam" id="PF00291"/>
    </source>
</evidence>
<dbReference type="Proteomes" id="UP001501645">
    <property type="component" value="Unassembled WGS sequence"/>
</dbReference>
<dbReference type="InterPro" id="IPR036052">
    <property type="entry name" value="TrpB-like_PALP_sf"/>
</dbReference>
<dbReference type="InterPro" id="IPR001216">
    <property type="entry name" value="P-phosphate_BS"/>
</dbReference>
<dbReference type="CDD" id="cd01561">
    <property type="entry name" value="CBS_like"/>
    <property type="match status" value="1"/>
</dbReference>
<sequence length="336" mass="35169">MTIAETTSPTEVTERVAGDITALIGGTPLVDLSRYAENRALGARLLGKAEFLNPAGSVKDRVAWSIIRDGEETGELRAGDLIVDITSGNTGIALAAIAASRGYRTKFYLGDNTSPDKHRILEALGAELIDVPNSLFLDPEGVERLFARAEEENPGAFIANQLGNPANPRVHRETTGPEIWADTAGAVDILVAGVGTGGTVSGAGGFLKERKPTVRVVVTEPGDRSVPTEDEVYPDEIDGVHKVWDVEPDLLPPNFDADVVDEVVAVEAAEAYAAARALLREEGLFVGASAGAILHAATVIAGRPENAGATIVVILPDTGERYLSAGVFEITRGAGG</sequence>
<accession>A0ABP8ZW13</accession>
<comment type="cofactor">
    <cofactor evidence="1">
        <name>pyridoxal 5'-phosphate</name>
        <dbReference type="ChEBI" id="CHEBI:597326"/>
    </cofactor>
</comment>
<keyword evidence="2" id="KW-0663">Pyridoxal phosphate</keyword>
<evidence type="ECO:0000313" key="4">
    <source>
        <dbReference type="EMBL" id="GAA4766640.1"/>
    </source>
</evidence>
<proteinExistence type="predicted"/>
<keyword evidence="5" id="KW-1185">Reference proteome</keyword>
<evidence type="ECO:0000313" key="5">
    <source>
        <dbReference type="Proteomes" id="UP001501645"/>
    </source>
</evidence>
<comment type="caution">
    <text evidence="4">The sequence shown here is derived from an EMBL/GenBank/DDBJ whole genome shotgun (WGS) entry which is preliminary data.</text>
</comment>
<dbReference type="InterPro" id="IPR050214">
    <property type="entry name" value="Cys_Synth/Cystath_Beta-Synth"/>
</dbReference>
<name>A0ABP8ZW13_9MICO</name>
<reference evidence="5" key="1">
    <citation type="journal article" date="2019" name="Int. J. Syst. Evol. Microbiol.">
        <title>The Global Catalogue of Microorganisms (GCM) 10K type strain sequencing project: providing services to taxonomists for standard genome sequencing and annotation.</title>
        <authorList>
            <consortium name="The Broad Institute Genomics Platform"/>
            <consortium name="The Broad Institute Genome Sequencing Center for Infectious Disease"/>
            <person name="Wu L."/>
            <person name="Ma J."/>
        </authorList>
    </citation>
    <scope>NUCLEOTIDE SEQUENCE [LARGE SCALE GENOMIC DNA]</scope>
    <source>
        <strain evidence="5">JCM 18537</strain>
    </source>
</reference>
<organism evidence="4 5">
    <name type="scientific">Microbacterium gilvum</name>
    <dbReference type="NCBI Taxonomy" id="1336204"/>
    <lineage>
        <taxon>Bacteria</taxon>
        <taxon>Bacillati</taxon>
        <taxon>Actinomycetota</taxon>
        <taxon>Actinomycetes</taxon>
        <taxon>Micrococcales</taxon>
        <taxon>Microbacteriaceae</taxon>
        <taxon>Microbacterium</taxon>
    </lineage>
</organism>
<dbReference type="PROSITE" id="PS00901">
    <property type="entry name" value="CYS_SYNTHASE"/>
    <property type="match status" value="1"/>
</dbReference>
<dbReference type="RefSeq" id="WP_345436066.1">
    <property type="nucleotide sequence ID" value="NZ_BAABKO010000001.1"/>
</dbReference>
<feature type="domain" description="Tryptophan synthase beta chain-like PALP" evidence="3">
    <location>
        <begin position="20"/>
        <end position="317"/>
    </location>
</feature>
<gene>
    <name evidence="4" type="ORF">GCM10023351_07420</name>
</gene>
<dbReference type="InterPro" id="IPR001926">
    <property type="entry name" value="TrpB-like_PALP"/>
</dbReference>
<evidence type="ECO:0000256" key="1">
    <source>
        <dbReference type="ARBA" id="ARBA00001933"/>
    </source>
</evidence>
<dbReference type="EMBL" id="BAABKO010000001">
    <property type="protein sequence ID" value="GAA4766640.1"/>
    <property type="molecule type" value="Genomic_DNA"/>
</dbReference>
<protein>
    <submittedName>
        <fullName evidence="4">Cysteine synthase family protein</fullName>
    </submittedName>
</protein>
<dbReference type="SUPFAM" id="SSF53686">
    <property type="entry name" value="Tryptophan synthase beta subunit-like PLP-dependent enzymes"/>
    <property type="match status" value="1"/>
</dbReference>
<dbReference type="PANTHER" id="PTHR10314">
    <property type="entry name" value="CYSTATHIONINE BETA-SYNTHASE"/>
    <property type="match status" value="1"/>
</dbReference>
<evidence type="ECO:0000256" key="2">
    <source>
        <dbReference type="ARBA" id="ARBA00022898"/>
    </source>
</evidence>
<dbReference type="Pfam" id="PF00291">
    <property type="entry name" value="PALP"/>
    <property type="match status" value="1"/>
</dbReference>